<proteinExistence type="predicted"/>
<gene>
    <name evidence="1" type="ORF">PIB30_087201</name>
</gene>
<name>A0ABU6RUA3_9FABA</name>
<reference evidence="1 2" key="1">
    <citation type="journal article" date="2023" name="Plants (Basel)">
        <title>Bridging the Gap: Combining Genomics and Transcriptomics Approaches to Understand Stylosanthes scabra, an Orphan Legume from the Brazilian Caatinga.</title>
        <authorList>
            <person name="Ferreira-Neto J.R.C."/>
            <person name="da Silva M.D."/>
            <person name="Binneck E."/>
            <person name="de Melo N.F."/>
            <person name="da Silva R.H."/>
            <person name="de Melo A.L.T.M."/>
            <person name="Pandolfi V."/>
            <person name="Bustamante F.O."/>
            <person name="Brasileiro-Vidal A.C."/>
            <person name="Benko-Iseppon A.M."/>
        </authorList>
    </citation>
    <scope>NUCLEOTIDE SEQUENCE [LARGE SCALE GENOMIC DNA]</scope>
    <source>
        <tissue evidence="1">Leaves</tissue>
    </source>
</reference>
<organism evidence="1 2">
    <name type="scientific">Stylosanthes scabra</name>
    <dbReference type="NCBI Taxonomy" id="79078"/>
    <lineage>
        <taxon>Eukaryota</taxon>
        <taxon>Viridiplantae</taxon>
        <taxon>Streptophyta</taxon>
        <taxon>Embryophyta</taxon>
        <taxon>Tracheophyta</taxon>
        <taxon>Spermatophyta</taxon>
        <taxon>Magnoliopsida</taxon>
        <taxon>eudicotyledons</taxon>
        <taxon>Gunneridae</taxon>
        <taxon>Pentapetalae</taxon>
        <taxon>rosids</taxon>
        <taxon>fabids</taxon>
        <taxon>Fabales</taxon>
        <taxon>Fabaceae</taxon>
        <taxon>Papilionoideae</taxon>
        <taxon>50 kb inversion clade</taxon>
        <taxon>dalbergioids sensu lato</taxon>
        <taxon>Dalbergieae</taxon>
        <taxon>Pterocarpus clade</taxon>
        <taxon>Stylosanthes</taxon>
    </lineage>
</organism>
<evidence type="ECO:0000313" key="1">
    <source>
        <dbReference type="EMBL" id="MED6127338.1"/>
    </source>
</evidence>
<dbReference type="Proteomes" id="UP001341840">
    <property type="component" value="Unassembled WGS sequence"/>
</dbReference>
<keyword evidence="2" id="KW-1185">Reference proteome</keyword>
<accession>A0ABU6RUA3</accession>
<comment type="caution">
    <text evidence="1">The sequence shown here is derived from an EMBL/GenBank/DDBJ whole genome shotgun (WGS) entry which is preliminary data.</text>
</comment>
<dbReference type="EMBL" id="JASCZI010031734">
    <property type="protein sequence ID" value="MED6127338.1"/>
    <property type="molecule type" value="Genomic_DNA"/>
</dbReference>
<sequence length="66" mass="7831">MFETLVQERVEILENQKRLEAQLLTVAVLTSSVIRRSTRSLFRPLRFYTMNEVMTLHAIEHDIRSL</sequence>
<protein>
    <submittedName>
        <fullName evidence="1">Uncharacterized protein</fullName>
    </submittedName>
</protein>
<evidence type="ECO:0000313" key="2">
    <source>
        <dbReference type="Proteomes" id="UP001341840"/>
    </source>
</evidence>